<protein>
    <submittedName>
        <fullName evidence="1">Uncharacterized protein</fullName>
    </submittedName>
</protein>
<name>A0A1K0IFC8_CUPNE</name>
<gene>
    <name evidence="1" type="ORF">CNECB9_270006</name>
</gene>
<dbReference type="AlphaFoldDB" id="A0A1K0IFC8"/>
<dbReference type="EMBL" id="FMSH01000190">
    <property type="protein sequence ID" value="SCU76045.1"/>
    <property type="molecule type" value="Genomic_DNA"/>
</dbReference>
<reference evidence="1" key="1">
    <citation type="submission" date="2016-09" db="EMBL/GenBank/DDBJ databases">
        <authorList>
            <person name="Capua I."/>
            <person name="De Benedictis P."/>
            <person name="Joannis T."/>
            <person name="Lombin L.H."/>
            <person name="Cattoli G."/>
        </authorList>
    </citation>
    <scope>NUCLEOTIDE SEQUENCE</scope>
    <source>
        <strain evidence="1">B9</strain>
    </source>
</reference>
<sequence length="107" mass="12068">MRPRDFGGYVALRLWNQEFIAILAEPSRRAAPARPRFASLRVLIFRGQRFTLGTGATASRATATALDDIINTKTILGHQRLNLLDDSGNFGRSHFRQLGFDLFLFCQ</sequence>
<organism evidence="1">
    <name type="scientific">Cupriavidus necator</name>
    <name type="common">Alcaligenes eutrophus</name>
    <name type="synonym">Ralstonia eutropha</name>
    <dbReference type="NCBI Taxonomy" id="106590"/>
    <lineage>
        <taxon>Bacteria</taxon>
        <taxon>Pseudomonadati</taxon>
        <taxon>Pseudomonadota</taxon>
        <taxon>Betaproteobacteria</taxon>
        <taxon>Burkholderiales</taxon>
        <taxon>Burkholderiaceae</taxon>
        <taxon>Cupriavidus</taxon>
    </lineage>
</organism>
<evidence type="ECO:0000313" key="1">
    <source>
        <dbReference type="EMBL" id="SCU76045.1"/>
    </source>
</evidence>
<accession>A0A1K0IFC8</accession>
<proteinExistence type="predicted"/>